<dbReference type="Pfam" id="PF00550">
    <property type="entry name" value="PP-binding"/>
    <property type="match status" value="1"/>
</dbReference>
<dbReference type="InterPro" id="IPR036736">
    <property type="entry name" value="ACP-like_sf"/>
</dbReference>
<dbReference type="SUPFAM" id="SSF47336">
    <property type="entry name" value="ACP-like"/>
    <property type="match status" value="1"/>
</dbReference>
<dbReference type="InterPro" id="IPR009081">
    <property type="entry name" value="PP-bd_ACP"/>
</dbReference>
<proteinExistence type="predicted"/>
<dbReference type="AlphaFoldDB" id="A0A4R1KXT6"/>
<name>A0A4R1KXT6_9BACT</name>
<sequence length="84" mass="9553">MDIRSEIVHQFSQVAREQGRRLSPLSDDLELLESGLDSLSMAILVVRLEESLGIDPFTLTDDARFPITFGEFVDFYETSSRQSQ</sequence>
<evidence type="ECO:0000313" key="3">
    <source>
        <dbReference type="Proteomes" id="UP000295210"/>
    </source>
</evidence>
<dbReference type="EMBL" id="SMGK01000007">
    <property type="protein sequence ID" value="TCK70255.1"/>
    <property type="molecule type" value="Genomic_DNA"/>
</dbReference>
<reference evidence="2 3" key="1">
    <citation type="submission" date="2019-03" db="EMBL/GenBank/DDBJ databases">
        <title>Genomic Encyclopedia of Type Strains, Phase IV (KMG-IV): sequencing the most valuable type-strain genomes for metagenomic binning, comparative biology and taxonomic classification.</title>
        <authorList>
            <person name="Goeker M."/>
        </authorList>
    </citation>
    <scope>NUCLEOTIDE SEQUENCE [LARGE SCALE GENOMIC DNA]</scope>
    <source>
        <strain evidence="2 3">DSM 103428</strain>
    </source>
</reference>
<dbReference type="Proteomes" id="UP000295210">
    <property type="component" value="Unassembled WGS sequence"/>
</dbReference>
<accession>A0A4R1KXT6</accession>
<comment type="caution">
    <text evidence="2">The sequence shown here is derived from an EMBL/GenBank/DDBJ whole genome shotgun (WGS) entry which is preliminary data.</text>
</comment>
<dbReference type="RefSeq" id="WP_131999256.1">
    <property type="nucleotide sequence ID" value="NZ_SMGK01000007.1"/>
</dbReference>
<gene>
    <name evidence="2" type="ORF">C7378_3413</name>
</gene>
<protein>
    <submittedName>
        <fullName evidence="2">Phosphopantetheine binding protein</fullName>
    </submittedName>
</protein>
<evidence type="ECO:0000313" key="2">
    <source>
        <dbReference type="EMBL" id="TCK70255.1"/>
    </source>
</evidence>
<evidence type="ECO:0000259" key="1">
    <source>
        <dbReference type="Pfam" id="PF00550"/>
    </source>
</evidence>
<keyword evidence="3" id="KW-1185">Reference proteome</keyword>
<feature type="domain" description="Carrier" evidence="1">
    <location>
        <begin position="15"/>
        <end position="55"/>
    </location>
</feature>
<dbReference type="OrthoDB" id="123083at2"/>
<dbReference type="Gene3D" id="1.10.1200.10">
    <property type="entry name" value="ACP-like"/>
    <property type="match status" value="1"/>
</dbReference>
<organism evidence="2 3">
    <name type="scientific">Acidipila rosea</name>
    <dbReference type="NCBI Taxonomy" id="768535"/>
    <lineage>
        <taxon>Bacteria</taxon>
        <taxon>Pseudomonadati</taxon>
        <taxon>Acidobacteriota</taxon>
        <taxon>Terriglobia</taxon>
        <taxon>Terriglobales</taxon>
        <taxon>Acidobacteriaceae</taxon>
        <taxon>Acidipila</taxon>
    </lineage>
</organism>